<evidence type="ECO:0000256" key="3">
    <source>
        <dbReference type="ARBA" id="ARBA00007870"/>
    </source>
</evidence>
<dbReference type="Proteomes" id="UP000198553">
    <property type="component" value="Unassembled WGS sequence"/>
</dbReference>
<evidence type="ECO:0000256" key="1">
    <source>
        <dbReference type="ARBA" id="ARBA00002919"/>
    </source>
</evidence>
<comment type="function">
    <text evidence="1 11">Catalyzes the NADPH-dependent reduction of ketopantoate into pantoic acid.</text>
</comment>
<feature type="domain" description="Ketopantoate reductase C-terminal" evidence="13">
    <location>
        <begin position="173"/>
        <end position="293"/>
    </location>
</feature>
<dbReference type="Gene3D" id="1.10.1040.10">
    <property type="entry name" value="N-(1-d-carboxylethyl)-l-norvaline Dehydrogenase, domain 2"/>
    <property type="match status" value="1"/>
</dbReference>
<organism evidence="14 15">
    <name type="scientific">Mesobacillus persicus</name>
    <dbReference type="NCBI Taxonomy" id="930146"/>
    <lineage>
        <taxon>Bacteria</taxon>
        <taxon>Bacillati</taxon>
        <taxon>Bacillota</taxon>
        <taxon>Bacilli</taxon>
        <taxon>Bacillales</taxon>
        <taxon>Bacillaceae</taxon>
        <taxon>Mesobacillus</taxon>
    </lineage>
</organism>
<evidence type="ECO:0000256" key="7">
    <source>
        <dbReference type="ARBA" id="ARBA00022857"/>
    </source>
</evidence>
<keyword evidence="15" id="KW-1185">Reference proteome</keyword>
<sequence length="300" mass="33448">MKIAIIGAGAIGLLFSYYLNQKHEVTLYTRTSDQAEMIQSRGIHLIDGGLSEVGKVTAKPIELWVGAEDLTIITVKQYQLQSILPQMSEYSEGKGTLLFLQNGMGHLKLLSDLKVENIYLGSVEHGAARLNGNTVSHNGHGVTRTSVFKGNKTLLENLVRTCPEGFQLTLEPDFQEILVKKLIVNAVINPLTAAFRVENGTLIRNPFFYQIVIQLFDEVAKVLHLKDKDDHFGNVVSVCEKTSTNRSSMLKDIEAGRETEVDSILGYLLEEAQNKQMTAPLIYNYYQLIKGIEYQKEGSV</sequence>
<dbReference type="InterPro" id="IPR013332">
    <property type="entry name" value="KPR_N"/>
</dbReference>
<evidence type="ECO:0000313" key="14">
    <source>
        <dbReference type="EMBL" id="SEN29499.1"/>
    </source>
</evidence>
<dbReference type="GO" id="GO:0050661">
    <property type="term" value="F:NADP binding"/>
    <property type="evidence" value="ECO:0007669"/>
    <property type="project" value="TreeGrafter"/>
</dbReference>
<comment type="catalytic activity">
    <reaction evidence="10 11">
        <text>(R)-pantoate + NADP(+) = 2-dehydropantoate + NADPH + H(+)</text>
        <dbReference type="Rhea" id="RHEA:16233"/>
        <dbReference type="ChEBI" id="CHEBI:11561"/>
        <dbReference type="ChEBI" id="CHEBI:15378"/>
        <dbReference type="ChEBI" id="CHEBI:15980"/>
        <dbReference type="ChEBI" id="CHEBI:57783"/>
        <dbReference type="ChEBI" id="CHEBI:58349"/>
        <dbReference type="EC" id="1.1.1.169"/>
    </reaction>
</comment>
<keyword evidence="7 11" id="KW-0521">NADP</keyword>
<evidence type="ECO:0000256" key="8">
    <source>
        <dbReference type="ARBA" id="ARBA00023002"/>
    </source>
</evidence>
<dbReference type="InterPro" id="IPR003710">
    <property type="entry name" value="ApbA"/>
</dbReference>
<keyword evidence="8 11" id="KW-0560">Oxidoreductase</keyword>
<dbReference type="RefSeq" id="WP_090747495.1">
    <property type="nucleotide sequence ID" value="NZ_FOBW01000011.1"/>
</dbReference>
<evidence type="ECO:0000256" key="6">
    <source>
        <dbReference type="ARBA" id="ARBA00022655"/>
    </source>
</evidence>
<dbReference type="PANTHER" id="PTHR43765:SF2">
    <property type="entry name" value="2-DEHYDROPANTOATE 2-REDUCTASE"/>
    <property type="match status" value="1"/>
</dbReference>
<name>A0A1H8FCR9_9BACI</name>
<dbReference type="UniPathway" id="UPA00028">
    <property type="reaction ID" value="UER00004"/>
</dbReference>
<dbReference type="InterPro" id="IPR013328">
    <property type="entry name" value="6PGD_dom2"/>
</dbReference>
<dbReference type="InterPro" id="IPR008927">
    <property type="entry name" value="6-PGluconate_DH-like_C_sf"/>
</dbReference>
<dbReference type="GO" id="GO:0005737">
    <property type="term" value="C:cytoplasm"/>
    <property type="evidence" value="ECO:0007669"/>
    <property type="project" value="TreeGrafter"/>
</dbReference>
<accession>A0A1H8FCR9</accession>
<dbReference type="NCBIfam" id="NF005093">
    <property type="entry name" value="PRK06522.2-4"/>
    <property type="match status" value="1"/>
</dbReference>
<comment type="pathway">
    <text evidence="2 11">Cofactor biosynthesis; (R)-pantothenate biosynthesis; (R)-pantoate from 3-methyl-2-oxobutanoate: step 2/2.</text>
</comment>
<evidence type="ECO:0000259" key="12">
    <source>
        <dbReference type="Pfam" id="PF02558"/>
    </source>
</evidence>
<dbReference type="NCBIfam" id="TIGR00745">
    <property type="entry name" value="apbA_panE"/>
    <property type="match status" value="1"/>
</dbReference>
<dbReference type="EC" id="1.1.1.169" evidence="4 11"/>
<dbReference type="InterPro" id="IPR013752">
    <property type="entry name" value="KPA_reductase"/>
</dbReference>
<dbReference type="SUPFAM" id="SSF51735">
    <property type="entry name" value="NAD(P)-binding Rossmann-fold domains"/>
    <property type="match status" value="1"/>
</dbReference>
<dbReference type="GO" id="GO:0015940">
    <property type="term" value="P:pantothenate biosynthetic process"/>
    <property type="evidence" value="ECO:0007669"/>
    <property type="project" value="UniProtKB-UniPathway"/>
</dbReference>
<dbReference type="EMBL" id="FOBW01000011">
    <property type="protein sequence ID" value="SEN29499.1"/>
    <property type="molecule type" value="Genomic_DNA"/>
</dbReference>
<dbReference type="InterPro" id="IPR050838">
    <property type="entry name" value="Ketopantoate_reductase"/>
</dbReference>
<dbReference type="InterPro" id="IPR036291">
    <property type="entry name" value="NAD(P)-bd_dom_sf"/>
</dbReference>
<dbReference type="Pfam" id="PF08546">
    <property type="entry name" value="ApbA_C"/>
    <property type="match status" value="1"/>
</dbReference>
<evidence type="ECO:0000256" key="4">
    <source>
        <dbReference type="ARBA" id="ARBA00013014"/>
    </source>
</evidence>
<dbReference type="STRING" id="930146.SAMN05192533_11120"/>
<evidence type="ECO:0000256" key="2">
    <source>
        <dbReference type="ARBA" id="ARBA00004994"/>
    </source>
</evidence>
<evidence type="ECO:0000256" key="9">
    <source>
        <dbReference type="ARBA" id="ARBA00032024"/>
    </source>
</evidence>
<dbReference type="Pfam" id="PF02558">
    <property type="entry name" value="ApbA"/>
    <property type="match status" value="1"/>
</dbReference>
<gene>
    <name evidence="14" type="ORF">SAMN05192533_11120</name>
</gene>
<evidence type="ECO:0000256" key="11">
    <source>
        <dbReference type="RuleBase" id="RU362068"/>
    </source>
</evidence>
<protein>
    <recommendedName>
        <fullName evidence="5 11">2-dehydropantoate 2-reductase</fullName>
        <ecNumber evidence="4 11">1.1.1.169</ecNumber>
    </recommendedName>
    <alternativeName>
        <fullName evidence="9 11">Ketopantoate reductase</fullName>
    </alternativeName>
</protein>
<reference evidence="15" key="1">
    <citation type="submission" date="2016-10" db="EMBL/GenBank/DDBJ databases">
        <authorList>
            <person name="Varghese N."/>
            <person name="Submissions S."/>
        </authorList>
    </citation>
    <scope>NUCLEOTIDE SEQUENCE [LARGE SCALE GENOMIC DNA]</scope>
    <source>
        <strain evidence="15">B48,IBRC-M 10115,DSM 25386,CECT 8001</strain>
    </source>
</reference>
<evidence type="ECO:0000313" key="15">
    <source>
        <dbReference type="Proteomes" id="UP000198553"/>
    </source>
</evidence>
<dbReference type="OrthoDB" id="9800163at2"/>
<feature type="domain" description="Ketopantoate reductase N-terminal" evidence="12">
    <location>
        <begin position="3"/>
        <end position="146"/>
    </location>
</feature>
<dbReference type="Gene3D" id="3.40.50.720">
    <property type="entry name" value="NAD(P)-binding Rossmann-like Domain"/>
    <property type="match status" value="1"/>
</dbReference>
<evidence type="ECO:0000256" key="5">
    <source>
        <dbReference type="ARBA" id="ARBA00019465"/>
    </source>
</evidence>
<comment type="similarity">
    <text evidence="3 11">Belongs to the ketopantoate reductase family.</text>
</comment>
<dbReference type="GO" id="GO:0008677">
    <property type="term" value="F:2-dehydropantoate 2-reductase activity"/>
    <property type="evidence" value="ECO:0007669"/>
    <property type="project" value="UniProtKB-EC"/>
</dbReference>
<dbReference type="SUPFAM" id="SSF48179">
    <property type="entry name" value="6-phosphogluconate dehydrogenase C-terminal domain-like"/>
    <property type="match status" value="1"/>
</dbReference>
<evidence type="ECO:0000256" key="10">
    <source>
        <dbReference type="ARBA" id="ARBA00048793"/>
    </source>
</evidence>
<keyword evidence="6 11" id="KW-0566">Pantothenate biosynthesis</keyword>
<proteinExistence type="inferred from homology"/>
<dbReference type="PANTHER" id="PTHR43765">
    <property type="entry name" value="2-DEHYDROPANTOATE 2-REDUCTASE-RELATED"/>
    <property type="match status" value="1"/>
</dbReference>
<evidence type="ECO:0000259" key="13">
    <source>
        <dbReference type="Pfam" id="PF08546"/>
    </source>
</evidence>
<dbReference type="AlphaFoldDB" id="A0A1H8FCR9"/>